<evidence type="ECO:0000313" key="2">
    <source>
        <dbReference type="Proteomes" id="UP000680750"/>
    </source>
</evidence>
<proteinExistence type="predicted"/>
<dbReference type="KEGG" id="aser:Asera_53610"/>
<keyword evidence="2" id="KW-1185">Reference proteome</keyword>
<dbReference type="Proteomes" id="UP000680750">
    <property type="component" value="Chromosome"/>
</dbReference>
<accession>A0A810L7G6</accession>
<name>A0A810L7G6_9ACTN</name>
<sequence length="76" mass="8102">MTAVRRRSAGAVAGRAGYGWWLGGSTVLGILDEVDRSKQNTSGGWGPNHLTSIHVAMHKLSDVDIAKDYGVRAGYC</sequence>
<dbReference type="AlphaFoldDB" id="A0A810L7G6"/>
<gene>
    <name evidence="1" type="ORF">Asera_53610</name>
</gene>
<organism evidence="1 2">
    <name type="scientific">Actinocatenispora sera</name>
    <dbReference type="NCBI Taxonomy" id="390989"/>
    <lineage>
        <taxon>Bacteria</taxon>
        <taxon>Bacillati</taxon>
        <taxon>Actinomycetota</taxon>
        <taxon>Actinomycetes</taxon>
        <taxon>Micromonosporales</taxon>
        <taxon>Micromonosporaceae</taxon>
        <taxon>Actinocatenispora</taxon>
    </lineage>
</organism>
<reference evidence="1" key="1">
    <citation type="submission" date="2020-08" db="EMBL/GenBank/DDBJ databases">
        <title>Whole genome shotgun sequence of Actinocatenispora sera NBRC 101916.</title>
        <authorList>
            <person name="Komaki H."/>
            <person name="Tamura T."/>
        </authorList>
    </citation>
    <scope>NUCLEOTIDE SEQUENCE</scope>
    <source>
        <strain evidence="1">NBRC 101916</strain>
    </source>
</reference>
<evidence type="ECO:0000313" key="1">
    <source>
        <dbReference type="EMBL" id="BCJ31253.1"/>
    </source>
</evidence>
<protein>
    <submittedName>
        <fullName evidence="1">Uncharacterized protein</fullName>
    </submittedName>
</protein>
<dbReference type="EMBL" id="AP023354">
    <property type="protein sequence ID" value="BCJ31253.1"/>
    <property type="molecule type" value="Genomic_DNA"/>
</dbReference>